<sequence>MSLFIVDKANTSLAWQEACRKLDVPGNPKRDALHTLVRIGNAAAEDPQVRAEFDQMRKERGYALIETVANTLFPAELAAVSRTPEELVRRYRAMYPRLCRIDRGNATGTYFGRIVAYPGEHGPVDQLTALIDRIRRQAAGRGPMTAAYEMDIAHPDDPAAPDLTGGDHDAGADTDTWATPVHAAGKDNGLRGFPCLSHCSFQLDRNRVLHAVALYRSHYMVARAYGNYLGLGRLLAYLAEHAEVRPGALTVIAGHAQIEGDITALRPVLRGQARLAA</sequence>
<dbReference type="OrthoDB" id="2111297at2"/>
<organism evidence="1 2">
    <name type="scientific">Streptomyces alboniger</name>
    <dbReference type="NCBI Taxonomy" id="132473"/>
    <lineage>
        <taxon>Bacteria</taxon>
        <taxon>Bacillati</taxon>
        <taxon>Actinomycetota</taxon>
        <taxon>Actinomycetes</taxon>
        <taxon>Kitasatosporales</taxon>
        <taxon>Streptomycetaceae</taxon>
        <taxon>Streptomyces</taxon>
        <taxon>Streptomyces aurantiacus group</taxon>
    </lineage>
</organism>
<dbReference type="SUPFAM" id="SSF55831">
    <property type="entry name" value="Thymidylate synthase/dCMP hydroxymethylase"/>
    <property type="match status" value="1"/>
</dbReference>
<dbReference type="KEGG" id="salw:CP975_24015"/>
<dbReference type="Proteomes" id="UP000326553">
    <property type="component" value="Chromosome"/>
</dbReference>
<accession>A0A5J6HT70</accession>
<protein>
    <recommendedName>
        <fullName evidence="3">Thymidylate synthase</fullName>
    </recommendedName>
</protein>
<proteinExistence type="predicted"/>
<dbReference type="AlphaFoldDB" id="A0A5J6HT70"/>
<evidence type="ECO:0000313" key="2">
    <source>
        <dbReference type="Proteomes" id="UP000326553"/>
    </source>
</evidence>
<dbReference type="RefSeq" id="WP_055531274.1">
    <property type="nucleotide sequence ID" value="NZ_CP023695.1"/>
</dbReference>
<name>A0A5J6HT70_STRAD</name>
<dbReference type="EMBL" id="CP023695">
    <property type="protein sequence ID" value="QEV20187.1"/>
    <property type="molecule type" value="Genomic_DNA"/>
</dbReference>
<dbReference type="Gene3D" id="3.30.572.10">
    <property type="entry name" value="Thymidylate synthase/dCMP hydroxymethylase domain"/>
    <property type="match status" value="1"/>
</dbReference>
<dbReference type="InterPro" id="IPR036926">
    <property type="entry name" value="Thymidate_synth/dCMP_Mease_sf"/>
</dbReference>
<gene>
    <name evidence="1" type="ORF">CP975_24015</name>
</gene>
<evidence type="ECO:0008006" key="3">
    <source>
        <dbReference type="Google" id="ProtNLM"/>
    </source>
</evidence>
<reference evidence="1 2" key="1">
    <citation type="submission" date="2017-09" db="EMBL/GenBank/DDBJ databases">
        <authorList>
            <person name="Lee N."/>
            <person name="Cho B.-K."/>
        </authorList>
    </citation>
    <scope>NUCLEOTIDE SEQUENCE [LARGE SCALE GENOMIC DNA]</scope>
    <source>
        <strain evidence="1 2">ATCC 12461</strain>
    </source>
</reference>
<keyword evidence="2" id="KW-1185">Reference proteome</keyword>
<evidence type="ECO:0000313" key="1">
    <source>
        <dbReference type="EMBL" id="QEV20187.1"/>
    </source>
</evidence>